<protein>
    <recommendedName>
        <fullName evidence="1">PB1-like domain-containing protein</fullName>
    </recommendedName>
</protein>
<comment type="caution">
    <text evidence="2">The sequence shown here is derived from an EMBL/GenBank/DDBJ whole genome shotgun (WGS) entry which is preliminary data.</text>
</comment>
<evidence type="ECO:0000313" key="3">
    <source>
        <dbReference type="Proteomes" id="UP000743370"/>
    </source>
</evidence>
<dbReference type="AlphaFoldDB" id="A0A8T0JVU8"/>
<feature type="domain" description="PB1-like" evidence="1">
    <location>
        <begin position="2"/>
        <end position="90"/>
    </location>
</feature>
<dbReference type="Pfam" id="PF26130">
    <property type="entry name" value="PB1-like"/>
    <property type="match status" value="1"/>
</dbReference>
<dbReference type="InterPro" id="IPR058594">
    <property type="entry name" value="PB1-like_dom_pln"/>
</dbReference>
<dbReference type="Proteomes" id="UP000743370">
    <property type="component" value="Unassembled WGS sequence"/>
</dbReference>
<accession>A0A8T0JVU8</accession>
<gene>
    <name evidence="2" type="ORF">HKW66_Vig0118710</name>
</gene>
<name>A0A8T0JVU8_PHAAN</name>
<proteinExistence type="predicted"/>
<evidence type="ECO:0000313" key="2">
    <source>
        <dbReference type="EMBL" id="KAG2384779.1"/>
    </source>
</evidence>
<evidence type="ECO:0000259" key="1">
    <source>
        <dbReference type="Pfam" id="PF26130"/>
    </source>
</evidence>
<dbReference type="EMBL" id="JABFOF010000008">
    <property type="protein sequence ID" value="KAG2384779.1"/>
    <property type="molecule type" value="Genomic_DNA"/>
</dbReference>
<reference evidence="2 3" key="1">
    <citation type="submission" date="2020-05" db="EMBL/GenBank/DDBJ databases">
        <title>Vigna angularis (adzuki bean) Var. LongXiaoDou No. 4 denovo assembly.</title>
        <authorList>
            <person name="Xiang H."/>
        </authorList>
    </citation>
    <scope>NUCLEOTIDE SEQUENCE [LARGE SCALE GENOMIC DNA]</scope>
    <source>
        <tissue evidence="2">Leaf</tissue>
    </source>
</reference>
<sequence length="251" mass="28778">MGNFVNNKGLQYVGGEMHVMKGVDPDRWSYFEAVGIVKEFKYDADFKLWWKGSKQKLMNNLKIPSDDKEALYLANYAEENKEEVEIYVQHVRSEAVEVQFLTCDEEADEGHIEEMEEVVSKVGDEEVNLHQEEVLEIVEEGGMGLEVGDGVEEYHSEGECVEQQGSHVNVHVEEVEMGEEECDGGEKQDYLHEEEEGRNVVEGEVEVSAATWLDNNEEERIANDDDGFGVENDRWTKFIETLIQFWIDGIE</sequence>
<organism evidence="2 3">
    <name type="scientific">Phaseolus angularis</name>
    <name type="common">Azuki bean</name>
    <name type="synonym">Vigna angularis</name>
    <dbReference type="NCBI Taxonomy" id="3914"/>
    <lineage>
        <taxon>Eukaryota</taxon>
        <taxon>Viridiplantae</taxon>
        <taxon>Streptophyta</taxon>
        <taxon>Embryophyta</taxon>
        <taxon>Tracheophyta</taxon>
        <taxon>Spermatophyta</taxon>
        <taxon>Magnoliopsida</taxon>
        <taxon>eudicotyledons</taxon>
        <taxon>Gunneridae</taxon>
        <taxon>Pentapetalae</taxon>
        <taxon>rosids</taxon>
        <taxon>fabids</taxon>
        <taxon>Fabales</taxon>
        <taxon>Fabaceae</taxon>
        <taxon>Papilionoideae</taxon>
        <taxon>50 kb inversion clade</taxon>
        <taxon>NPAAA clade</taxon>
        <taxon>indigoferoid/millettioid clade</taxon>
        <taxon>Phaseoleae</taxon>
        <taxon>Vigna</taxon>
    </lineage>
</organism>